<dbReference type="EMBL" id="DS995709">
    <property type="protein sequence ID" value="EEQ35776.1"/>
    <property type="molecule type" value="Genomic_DNA"/>
</dbReference>
<dbReference type="PANTHER" id="PTHR43791">
    <property type="entry name" value="PERMEASE-RELATED"/>
    <property type="match status" value="1"/>
</dbReference>
<dbReference type="AlphaFoldDB" id="C5G0X3"/>
<keyword evidence="2" id="KW-0813">Transport</keyword>
<reference evidence="8" key="1">
    <citation type="journal article" date="2012" name="MBio">
        <title>Comparative genome analysis of Trichophyton rubrum and related dermatophytes reveals candidate genes involved in infection.</title>
        <authorList>
            <person name="Martinez D.A."/>
            <person name="Oliver B.G."/>
            <person name="Graeser Y."/>
            <person name="Goldberg J.M."/>
            <person name="Li W."/>
            <person name="Martinez-Rossi N.M."/>
            <person name="Monod M."/>
            <person name="Shelest E."/>
            <person name="Barton R.C."/>
            <person name="Birch E."/>
            <person name="Brakhage A.A."/>
            <person name="Chen Z."/>
            <person name="Gurr S.J."/>
            <person name="Heiman D."/>
            <person name="Heitman J."/>
            <person name="Kosti I."/>
            <person name="Rossi A."/>
            <person name="Saif S."/>
            <person name="Samalova M."/>
            <person name="Saunders C.W."/>
            <person name="Shea T."/>
            <person name="Summerbell R.C."/>
            <person name="Xu J."/>
            <person name="Young S."/>
            <person name="Zeng Q."/>
            <person name="Birren B.W."/>
            <person name="Cuomo C.A."/>
            <person name="White T.C."/>
        </authorList>
    </citation>
    <scope>NUCLEOTIDE SEQUENCE [LARGE SCALE GENOMIC DNA]</scope>
    <source>
        <strain evidence="8">ATCC MYA-4605 / CBS 113480</strain>
    </source>
</reference>
<dbReference type="InterPro" id="IPR036259">
    <property type="entry name" value="MFS_trans_sf"/>
</dbReference>
<feature type="transmembrane region" description="Helical" evidence="6">
    <location>
        <begin position="289"/>
        <end position="310"/>
    </location>
</feature>
<organism evidence="7 8">
    <name type="scientific">Arthroderma otae (strain ATCC MYA-4605 / CBS 113480)</name>
    <name type="common">Microsporum canis</name>
    <dbReference type="NCBI Taxonomy" id="554155"/>
    <lineage>
        <taxon>Eukaryota</taxon>
        <taxon>Fungi</taxon>
        <taxon>Dikarya</taxon>
        <taxon>Ascomycota</taxon>
        <taxon>Pezizomycotina</taxon>
        <taxon>Eurotiomycetes</taxon>
        <taxon>Eurotiomycetidae</taxon>
        <taxon>Onygenales</taxon>
        <taxon>Arthrodermataceae</taxon>
        <taxon>Microsporum</taxon>
    </lineage>
</organism>
<comment type="subcellular location">
    <subcellularLocation>
        <location evidence="1">Membrane</location>
        <topology evidence="1">Multi-pass membrane protein</topology>
    </subcellularLocation>
</comment>
<feature type="transmembrane region" description="Helical" evidence="6">
    <location>
        <begin position="443"/>
        <end position="466"/>
    </location>
</feature>
<proteinExistence type="predicted"/>
<keyword evidence="3 6" id="KW-0812">Transmembrane</keyword>
<evidence type="ECO:0000313" key="8">
    <source>
        <dbReference type="Proteomes" id="UP000002035"/>
    </source>
</evidence>
<evidence type="ECO:0000256" key="1">
    <source>
        <dbReference type="ARBA" id="ARBA00004141"/>
    </source>
</evidence>
<feature type="transmembrane region" description="Helical" evidence="6">
    <location>
        <begin position="259"/>
        <end position="283"/>
    </location>
</feature>
<keyword evidence="8" id="KW-1185">Reference proteome</keyword>
<evidence type="ECO:0000313" key="7">
    <source>
        <dbReference type="EMBL" id="EEQ35776.1"/>
    </source>
</evidence>
<dbReference type="SUPFAM" id="SSF103473">
    <property type="entry name" value="MFS general substrate transporter"/>
    <property type="match status" value="1"/>
</dbReference>
<sequence>MKMLAVSSVYRLERCGRQTTDRCIYSIQLSIYHICHIYSLCQASRYLIVISFQLSNTSIEVPSTYVCGAIGRVRLYNYAYIQHLHPYGLVNPHAVQVRLVLFMDIRLASPLRASVYPDVWISSALCLHIYGCRSNCWCYVLQQGSIHSHYSMCLYLLDLFQRVQDVYYVRFSLIPLLDMLLYIHDLESGILVPPHGPSFSKVWAASFCWGSLPIFLPTIINSMGFSAATSQGLTAPPYLFAALVTIALSWYSDKYRQRGAAVIFSTSIAAVGYAIMAACELVWPCYSVFLASASLFSGAANLAPLVMMIYRWLLAGKHRKLDGLHGTLEERKLESSLRENERVAGGENYGPSLGRMKAFIGHSAFSPMNPPRPVELNSRDNCKVFDWVPAYAHEAPSSPITQFIPKSHVSIVSHFAPSHFSILCNLGTAPALISWLMQRYSPFSQAVGSAGVGVALVTAIMAARALKIAVKRILMSKCRILF</sequence>
<accession>C5G0X3</accession>
<evidence type="ECO:0000256" key="2">
    <source>
        <dbReference type="ARBA" id="ARBA00022448"/>
    </source>
</evidence>
<evidence type="ECO:0000256" key="4">
    <source>
        <dbReference type="ARBA" id="ARBA00022989"/>
    </source>
</evidence>
<feature type="transmembrane region" description="Helical" evidence="6">
    <location>
        <begin position="202"/>
        <end position="223"/>
    </location>
</feature>
<dbReference type="GO" id="GO:0022857">
    <property type="term" value="F:transmembrane transporter activity"/>
    <property type="evidence" value="ECO:0007669"/>
    <property type="project" value="TreeGrafter"/>
</dbReference>
<feature type="transmembrane region" description="Helical" evidence="6">
    <location>
        <begin position="235"/>
        <end position="252"/>
    </location>
</feature>
<dbReference type="STRING" id="554155.C5G0X3"/>
<dbReference type="GO" id="GO:0016020">
    <property type="term" value="C:membrane"/>
    <property type="evidence" value="ECO:0007669"/>
    <property type="project" value="UniProtKB-SubCell"/>
</dbReference>
<evidence type="ECO:0000256" key="3">
    <source>
        <dbReference type="ARBA" id="ARBA00022692"/>
    </source>
</evidence>
<keyword evidence="5 6" id="KW-0472">Membrane</keyword>
<dbReference type="HOGENOM" id="CLU_566151_0_0_1"/>
<dbReference type="Proteomes" id="UP000002035">
    <property type="component" value="Unassembled WGS sequence"/>
</dbReference>
<dbReference type="OrthoDB" id="2985014at2759"/>
<protein>
    <submittedName>
        <fullName evidence="7">Uncharacterized protein</fullName>
    </submittedName>
</protein>
<dbReference type="GeneID" id="9223976"/>
<dbReference type="Gene3D" id="1.20.1250.20">
    <property type="entry name" value="MFS general substrate transporter like domains"/>
    <property type="match status" value="1"/>
</dbReference>
<gene>
    <name evidence="7" type="ORF">MCYG_08595</name>
</gene>
<evidence type="ECO:0000256" key="5">
    <source>
        <dbReference type="ARBA" id="ARBA00023136"/>
    </source>
</evidence>
<evidence type="ECO:0000256" key="6">
    <source>
        <dbReference type="SAM" id="Phobius"/>
    </source>
</evidence>
<dbReference type="RefSeq" id="XP_002842764.1">
    <property type="nucleotide sequence ID" value="XM_002842718.1"/>
</dbReference>
<dbReference type="PANTHER" id="PTHR43791:SF36">
    <property type="entry name" value="TRANSPORTER, PUTATIVE (AFU_ORTHOLOGUE AFUA_6G08340)-RELATED"/>
    <property type="match status" value="1"/>
</dbReference>
<dbReference type="VEuPathDB" id="FungiDB:MCYG_08595"/>
<name>C5G0X3_ARTOC</name>
<keyword evidence="4 6" id="KW-1133">Transmembrane helix</keyword>